<keyword evidence="1" id="KW-1133">Transmembrane helix</keyword>
<organism evidence="2 3">
    <name type="scientific">Microbacterium kribbense</name>
    <dbReference type="NCBI Taxonomy" id="433645"/>
    <lineage>
        <taxon>Bacteria</taxon>
        <taxon>Bacillati</taxon>
        <taxon>Actinomycetota</taxon>
        <taxon>Actinomycetes</taxon>
        <taxon>Micrococcales</taxon>
        <taxon>Microbacteriaceae</taxon>
        <taxon>Microbacterium</taxon>
    </lineage>
</organism>
<evidence type="ECO:0000256" key="1">
    <source>
        <dbReference type="SAM" id="Phobius"/>
    </source>
</evidence>
<reference evidence="3" key="1">
    <citation type="journal article" date="2019" name="Int. J. Syst. Evol. Microbiol.">
        <title>The Global Catalogue of Microorganisms (GCM) 10K type strain sequencing project: providing services to taxonomists for standard genome sequencing and annotation.</title>
        <authorList>
            <consortium name="The Broad Institute Genomics Platform"/>
            <consortium name="The Broad Institute Genome Sequencing Center for Infectious Disease"/>
            <person name="Wu L."/>
            <person name="Ma J."/>
        </authorList>
    </citation>
    <scope>NUCLEOTIDE SEQUENCE [LARGE SCALE GENOMIC DNA]</scope>
    <source>
        <strain evidence="3">JCM 16950</strain>
    </source>
</reference>
<protein>
    <submittedName>
        <fullName evidence="2">Uncharacterized protein</fullName>
    </submittedName>
</protein>
<accession>A0ABP7H022</accession>
<proteinExistence type="predicted"/>
<name>A0ABP7H022_9MICO</name>
<feature type="transmembrane region" description="Helical" evidence="1">
    <location>
        <begin position="44"/>
        <end position="65"/>
    </location>
</feature>
<comment type="caution">
    <text evidence="2">The sequence shown here is derived from an EMBL/GenBank/DDBJ whole genome shotgun (WGS) entry which is preliminary data.</text>
</comment>
<evidence type="ECO:0000313" key="2">
    <source>
        <dbReference type="EMBL" id="GAA3777475.1"/>
    </source>
</evidence>
<evidence type="ECO:0000313" key="3">
    <source>
        <dbReference type="Proteomes" id="UP001500540"/>
    </source>
</evidence>
<sequence length="85" mass="8602">MLLVLAGALVLGALAQLSWRQGFRLADAGLALVGLAAAWRELLIAGWVLGAIGLAVPVLGTVVAVRAARVGDIPPGYPVPGAHSR</sequence>
<dbReference type="RefSeq" id="WP_344785263.1">
    <property type="nucleotide sequence ID" value="NZ_BAABAF010000014.1"/>
</dbReference>
<keyword evidence="1" id="KW-0472">Membrane</keyword>
<dbReference type="Proteomes" id="UP001500540">
    <property type="component" value="Unassembled WGS sequence"/>
</dbReference>
<dbReference type="EMBL" id="BAABAF010000014">
    <property type="protein sequence ID" value="GAA3777475.1"/>
    <property type="molecule type" value="Genomic_DNA"/>
</dbReference>
<keyword evidence="3" id="KW-1185">Reference proteome</keyword>
<gene>
    <name evidence="2" type="ORF">GCM10022240_31050</name>
</gene>
<keyword evidence="1" id="KW-0812">Transmembrane</keyword>